<protein>
    <submittedName>
        <fullName evidence="17">Uncharacterized protein</fullName>
    </submittedName>
</protein>
<evidence type="ECO:0000259" key="16">
    <source>
        <dbReference type="PROSITE" id="PS51293"/>
    </source>
</evidence>
<dbReference type="EMBL" id="LT554760">
    <property type="protein sequence ID" value="SAM07498.1"/>
    <property type="molecule type" value="Genomic_DNA"/>
</dbReference>
<dbReference type="GO" id="GO:0003677">
    <property type="term" value="F:DNA binding"/>
    <property type="evidence" value="ECO:0007669"/>
    <property type="project" value="InterPro"/>
</dbReference>
<keyword evidence="6" id="KW-0378">Hydrolase</keyword>
<dbReference type="InterPro" id="IPR038718">
    <property type="entry name" value="SNF2-like_sf"/>
</dbReference>
<dbReference type="CDD" id="cd17997">
    <property type="entry name" value="DEXHc_SMARCA1_SMARCA5"/>
    <property type="match status" value="1"/>
</dbReference>
<organism evidence="17">
    <name type="scientific">Absidia glauca</name>
    <name type="common">Pin mould</name>
    <dbReference type="NCBI Taxonomy" id="4829"/>
    <lineage>
        <taxon>Eukaryota</taxon>
        <taxon>Fungi</taxon>
        <taxon>Fungi incertae sedis</taxon>
        <taxon>Mucoromycota</taxon>
        <taxon>Mucoromycotina</taxon>
        <taxon>Mucoromycetes</taxon>
        <taxon>Mucorales</taxon>
        <taxon>Cunninghamellaceae</taxon>
        <taxon>Absidia</taxon>
    </lineage>
</organism>
<sequence>MAKVKKDIDRGQKQAQTNEVSYKWNTYKPSSHDALNSGFEGRKKRSGSAKSSVPSYEDRVKRYRYLLGQTELFGHFLNLNYEKDDALQTVLAEHKKSKMASKRRRKTEKEEDEEILKDESGEQEDGILTVFTESPSYVTGGTLREYQVQGLNWMISLFQNGINGILADEMGLGKTLQTISFLGYLKHMRDIKGPHLVVVPKSTLHNWKTEFDRWVPDIDAFVFHGTKDTRAALIKSRLQPVKFEVCITTYETCLMEKVHFKRIAWQYIIIDEAHRIKNENSMLSQIVRALNSRNRMLITGTPLQNNLRELWALLNFLLPDIFSSSEAFDEWFDTQSGDQKTVVEQLHKVLRPFLLRRIKSEVERSLLPKKEINVYVRMSNMQKKWYQRILEKDLDAVNGARTTKREGKTRLLNIVMQLRKCCNHPYLFDGAEPGPPFTTDQHIVDNAGKMAVLDKLLARFKAQGSRVLLFSQMSRVLDILEDYCWWKGYECCRIDGQSNQEERVDAIDDYNRPGSDKFIFLLTTRAGGLGINLTSADIVILYDSDWNPQVDLQAMDRAHRIGQTKQVYVFRFVTENAIEEKVLERAAQKLRLDQLVIQQGRALQSQKGTSKDELLTMIQHGAEKIYKDAQHTSEEDTVTDDIDVILRHGEEKTVELNKKYENYNIDDLKNFSSESAYKWNGEDWSNKRKAGSGLSWLGPSKRERKINYAVDDYYKDALGTSQRGTGTKGTRGKKEDYQFCPPRMIELNLQESRYNKKLAGSRSPSVPDSVSLEVKVALEKDRKQEQEEINKARPLTEEEHAERKKLYSKGFTNWTKKDFLAFVTASAKFGRSQIHLIAQDIEGKTLQEVEQYAMVFWERYEELNDWPKHISKIEKGEHELAKRNEIQAQLTEKISSLPLPLQQLKIHYTQSTKGKNYSEEEDRYLLVMLERYGYGNDSAYDNIRQDIRSSPLFRFNWFMKSRTTQEIARRCSTLIGLIQKEHSEMDEGVKKTNMVQSFNLSGILNAFRLLANPSLALPQIIVTDIREIPMEMLKKHGIKAMAYDKDNCLTAPYAPTIHPPFKAAWERCKDTFGKDNVVIVSNSAGTLDDKDGKDKYDLSVHVLRHADKKPSGGEALTNHLQLAPDQIAFVGDRILTDVMYGNLNGNLTIWTKQVISEKGDNAPAIWIRRMEHQLVKMLHHLDVKPPPHSFDNKTSD</sequence>
<dbReference type="PROSITE" id="PS51194">
    <property type="entry name" value="HELICASE_CTER"/>
    <property type="match status" value="1"/>
</dbReference>
<dbReference type="GO" id="GO:0004386">
    <property type="term" value="F:helicase activity"/>
    <property type="evidence" value="ECO:0007669"/>
    <property type="project" value="UniProtKB-KW"/>
</dbReference>
<dbReference type="SUPFAM" id="SSF46689">
    <property type="entry name" value="Homeodomain-like"/>
    <property type="match status" value="2"/>
</dbReference>
<keyword evidence="12" id="KW-0539">Nucleus</keyword>
<dbReference type="Gene3D" id="3.40.50.1000">
    <property type="entry name" value="HAD superfamily/HAD-like"/>
    <property type="match status" value="1"/>
</dbReference>
<evidence type="ECO:0000313" key="18">
    <source>
        <dbReference type="Proteomes" id="UP000078561"/>
    </source>
</evidence>
<dbReference type="InterPro" id="IPR015195">
    <property type="entry name" value="SLIDE"/>
</dbReference>
<evidence type="ECO:0000256" key="6">
    <source>
        <dbReference type="ARBA" id="ARBA00022801"/>
    </source>
</evidence>
<feature type="compositionally biased region" description="Polar residues" evidence="13">
    <location>
        <begin position="13"/>
        <end position="29"/>
    </location>
</feature>
<dbReference type="GO" id="GO:0016887">
    <property type="term" value="F:ATP hydrolysis activity"/>
    <property type="evidence" value="ECO:0007669"/>
    <property type="project" value="TreeGrafter"/>
</dbReference>
<evidence type="ECO:0000256" key="7">
    <source>
        <dbReference type="ARBA" id="ARBA00022806"/>
    </source>
</evidence>
<dbReference type="Gene3D" id="1.10.10.60">
    <property type="entry name" value="Homeodomain-like"/>
    <property type="match status" value="2"/>
</dbReference>
<dbReference type="Pfam" id="PF09111">
    <property type="entry name" value="SLIDE"/>
    <property type="match status" value="1"/>
</dbReference>
<evidence type="ECO:0000256" key="4">
    <source>
        <dbReference type="ARBA" id="ARBA00022737"/>
    </source>
</evidence>
<feature type="domain" description="SANT" evidence="16">
    <location>
        <begin position="809"/>
        <end position="861"/>
    </location>
</feature>
<dbReference type="GO" id="GO:0031491">
    <property type="term" value="F:nucleosome binding"/>
    <property type="evidence" value="ECO:0007669"/>
    <property type="project" value="InterPro"/>
</dbReference>
<dbReference type="InterPro" id="IPR017884">
    <property type="entry name" value="SANT_dom"/>
</dbReference>
<dbReference type="GO" id="GO:0034728">
    <property type="term" value="P:nucleosome organization"/>
    <property type="evidence" value="ECO:0007669"/>
    <property type="project" value="TreeGrafter"/>
</dbReference>
<feature type="domain" description="Helicase C-terminal" evidence="15">
    <location>
        <begin position="452"/>
        <end position="603"/>
    </location>
</feature>
<dbReference type="InterPro" id="IPR009057">
    <property type="entry name" value="Homeodomain-like_sf"/>
</dbReference>
<dbReference type="InterPro" id="IPR010021">
    <property type="entry name" value="PGPP1/Gep4"/>
</dbReference>
<dbReference type="Gene3D" id="3.40.50.10810">
    <property type="entry name" value="Tandem AAA-ATPase domain"/>
    <property type="match status" value="1"/>
</dbReference>
<keyword evidence="7" id="KW-0347">Helicase</keyword>
<dbReference type="InterPro" id="IPR023214">
    <property type="entry name" value="HAD_sf"/>
</dbReference>
<dbReference type="Pfam" id="PF09419">
    <property type="entry name" value="PGP_phosphatase"/>
    <property type="match status" value="1"/>
</dbReference>
<dbReference type="FunFam" id="3.40.50.300:FF:000082">
    <property type="entry name" value="ISWI chromatin remodeling complex ATPase ISW1"/>
    <property type="match status" value="1"/>
</dbReference>
<dbReference type="SUPFAM" id="SSF56784">
    <property type="entry name" value="HAD-like"/>
    <property type="match status" value="1"/>
</dbReference>
<dbReference type="InterPro" id="IPR015194">
    <property type="entry name" value="ISWI_HAND-dom"/>
</dbReference>
<dbReference type="PROSITE" id="PS51192">
    <property type="entry name" value="HELICASE_ATP_BIND_1"/>
    <property type="match status" value="1"/>
</dbReference>
<reference evidence="17" key="1">
    <citation type="submission" date="2016-04" db="EMBL/GenBank/DDBJ databases">
        <authorList>
            <person name="Evans L.H."/>
            <person name="Alamgir A."/>
            <person name="Owens N."/>
            <person name="Weber N.D."/>
            <person name="Virtaneva K."/>
            <person name="Barbian K."/>
            <person name="Babar A."/>
            <person name="Rosenke K."/>
        </authorList>
    </citation>
    <scope>NUCLEOTIDE SEQUENCE [LARGE SCALE GENOMIC DNA]</scope>
    <source>
        <strain evidence="17">CBS 101.48</strain>
    </source>
</reference>
<evidence type="ECO:0000256" key="10">
    <source>
        <dbReference type="ARBA" id="ARBA00023015"/>
    </source>
</evidence>
<dbReference type="CDD" id="cd18793">
    <property type="entry name" value="SF2_C_SNF"/>
    <property type="match status" value="1"/>
</dbReference>
<evidence type="ECO:0000256" key="9">
    <source>
        <dbReference type="ARBA" id="ARBA00022853"/>
    </source>
</evidence>
<dbReference type="SMART" id="SM00487">
    <property type="entry name" value="DEXDc"/>
    <property type="match status" value="1"/>
</dbReference>
<dbReference type="GO" id="GO:0042393">
    <property type="term" value="F:histone binding"/>
    <property type="evidence" value="ECO:0007669"/>
    <property type="project" value="TreeGrafter"/>
</dbReference>
<comment type="similarity">
    <text evidence="2">Belongs to the SNF2/RAD54 helicase family. ISWI subfamily.</text>
</comment>
<dbReference type="CDD" id="cd00167">
    <property type="entry name" value="SANT"/>
    <property type="match status" value="1"/>
</dbReference>
<feature type="region of interest" description="Disordered" evidence="13">
    <location>
        <begin position="94"/>
        <end position="119"/>
    </location>
</feature>
<dbReference type="InterPro" id="IPR027706">
    <property type="entry name" value="PGP_Pase"/>
</dbReference>
<dbReference type="InterPro" id="IPR036412">
    <property type="entry name" value="HAD-like_sf"/>
</dbReference>
<dbReference type="STRING" id="4829.A0A168RWP1"/>
<dbReference type="InterPro" id="IPR001005">
    <property type="entry name" value="SANT/Myb"/>
</dbReference>
<keyword evidence="11" id="KW-0804">Transcription</keyword>
<dbReference type="Pfam" id="PF09110">
    <property type="entry name" value="HAND"/>
    <property type="match status" value="1"/>
</dbReference>
<evidence type="ECO:0000256" key="12">
    <source>
        <dbReference type="ARBA" id="ARBA00023242"/>
    </source>
</evidence>
<evidence type="ECO:0000256" key="8">
    <source>
        <dbReference type="ARBA" id="ARBA00022840"/>
    </source>
</evidence>
<dbReference type="InterPro" id="IPR014001">
    <property type="entry name" value="Helicase_ATP-bd"/>
</dbReference>
<dbReference type="Gene3D" id="3.40.50.300">
    <property type="entry name" value="P-loop containing nucleotide triphosphate hydrolases"/>
    <property type="match status" value="1"/>
</dbReference>
<feature type="domain" description="Helicase ATP-binding" evidence="14">
    <location>
        <begin position="155"/>
        <end position="320"/>
    </location>
</feature>
<dbReference type="NCBIfam" id="TIGR01668">
    <property type="entry name" value="YqeG_hyp_ppase"/>
    <property type="match status" value="1"/>
</dbReference>
<keyword evidence="3" id="KW-0597">Phosphoprotein</keyword>
<evidence type="ECO:0000256" key="3">
    <source>
        <dbReference type="ARBA" id="ARBA00022553"/>
    </source>
</evidence>
<name>A0A168RWP1_ABSGL</name>
<evidence type="ECO:0000256" key="2">
    <source>
        <dbReference type="ARBA" id="ARBA00009687"/>
    </source>
</evidence>
<dbReference type="Gene3D" id="1.10.1040.30">
    <property type="entry name" value="ISWI, HAND domain"/>
    <property type="match status" value="1"/>
</dbReference>
<evidence type="ECO:0000313" key="17">
    <source>
        <dbReference type="EMBL" id="SAM07498.1"/>
    </source>
</evidence>
<dbReference type="InParanoid" id="A0A168RWP1"/>
<gene>
    <name evidence="17" type="primary">ABSGL_13141.1 scaffold 13659</name>
</gene>
<dbReference type="SMART" id="SM00490">
    <property type="entry name" value="HELICc"/>
    <property type="match status" value="1"/>
</dbReference>
<accession>A0A168RWP1</accession>
<proteinExistence type="inferred from homology"/>
<dbReference type="SMART" id="SM00717">
    <property type="entry name" value="SANT"/>
    <property type="match status" value="2"/>
</dbReference>
<dbReference type="InterPro" id="IPR001650">
    <property type="entry name" value="Helicase_C-like"/>
</dbReference>
<dbReference type="FunFam" id="3.40.50.10810:FF:000002">
    <property type="entry name" value="ISWI chromatin-remodeling complex ATPase CHR11 isoform A"/>
    <property type="match status" value="1"/>
</dbReference>
<feature type="region of interest" description="Disordered" evidence="13">
    <location>
        <begin position="1"/>
        <end position="53"/>
    </location>
</feature>
<dbReference type="GO" id="GO:0005524">
    <property type="term" value="F:ATP binding"/>
    <property type="evidence" value="ECO:0007669"/>
    <property type="project" value="UniProtKB-KW"/>
</dbReference>
<dbReference type="InterPro" id="IPR044754">
    <property type="entry name" value="Isw1/2_DEXHc"/>
</dbReference>
<dbReference type="OrthoDB" id="5857104at2759"/>
<comment type="subcellular location">
    <subcellularLocation>
        <location evidence="1">Nucleus</location>
    </subcellularLocation>
</comment>
<dbReference type="GO" id="GO:0008962">
    <property type="term" value="F:phosphatidylglycerophosphatase activity"/>
    <property type="evidence" value="ECO:0007669"/>
    <property type="project" value="InterPro"/>
</dbReference>
<feature type="compositionally biased region" description="Acidic residues" evidence="13">
    <location>
        <begin position="110"/>
        <end position="119"/>
    </location>
</feature>
<dbReference type="GO" id="GO:0031010">
    <property type="term" value="C:ISWI-type complex"/>
    <property type="evidence" value="ECO:0007669"/>
    <property type="project" value="UniProtKB-ARBA"/>
</dbReference>
<dbReference type="PANTHER" id="PTHR45623:SF49">
    <property type="entry name" value="SWI_SNF-RELATED MATRIX-ASSOCIATED ACTIN-DEPENDENT REGULATOR OF CHROMATIN SUBFAMILY A MEMBER 5"/>
    <property type="match status" value="1"/>
</dbReference>
<evidence type="ECO:0000259" key="15">
    <source>
        <dbReference type="PROSITE" id="PS51194"/>
    </source>
</evidence>
<dbReference type="OMA" id="EFQFRES"/>
<dbReference type="AlphaFoldDB" id="A0A168RWP1"/>
<keyword evidence="9" id="KW-0156">Chromatin regulator</keyword>
<dbReference type="GO" id="GO:0140658">
    <property type="term" value="F:ATP-dependent chromatin remodeler activity"/>
    <property type="evidence" value="ECO:0007669"/>
    <property type="project" value="TreeGrafter"/>
</dbReference>
<keyword evidence="4" id="KW-0677">Repeat</keyword>
<dbReference type="GO" id="GO:0045944">
    <property type="term" value="P:positive regulation of transcription by RNA polymerase II"/>
    <property type="evidence" value="ECO:0007669"/>
    <property type="project" value="UniProtKB-ARBA"/>
</dbReference>
<dbReference type="SUPFAM" id="SSF101224">
    <property type="entry name" value="HAND domain of the nucleosome remodeling ATPase ISWI"/>
    <property type="match status" value="1"/>
</dbReference>
<keyword evidence="5" id="KW-0547">Nucleotide-binding</keyword>
<keyword evidence="10" id="KW-0805">Transcription regulation</keyword>
<dbReference type="FunFam" id="1.10.10.60:FF:000022">
    <property type="entry name" value="ISWI chromatin-remodeling complex ATPase CHR11 isoform A"/>
    <property type="match status" value="1"/>
</dbReference>
<dbReference type="Pfam" id="PF00176">
    <property type="entry name" value="SNF2-rel_dom"/>
    <property type="match status" value="1"/>
</dbReference>
<dbReference type="Pfam" id="PF00271">
    <property type="entry name" value="Helicase_C"/>
    <property type="match status" value="1"/>
</dbReference>
<evidence type="ECO:0000256" key="13">
    <source>
        <dbReference type="SAM" id="MobiDB-lite"/>
    </source>
</evidence>
<dbReference type="SUPFAM" id="SSF52540">
    <property type="entry name" value="P-loop containing nucleoside triphosphate hydrolases"/>
    <property type="match status" value="2"/>
</dbReference>
<evidence type="ECO:0000256" key="1">
    <source>
        <dbReference type="ARBA" id="ARBA00004123"/>
    </source>
</evidence>
<dbReference type="InterPro" id="IPR036306">
    <property type="entry name" value="ISWI_HAND-dom_sf"/>
</dbReference>
<keyword evidence="8" id="KW-0067">ATP-binding</keyword>
<dbReference type="InterPro" id="IPR049730">
    <property type="entry name" value="SNF2/RAD54-like_C"/>
</dbReference>
<dbReference type="InterPro" id="IPR027417">
    <property type="entry name" value="P-loop_NTPase"/>
</dbReference>
<feature type="compositionally biased region" description="Basic and acidic residues" evidence="13">
    <location>
        <begin position="1"/>
        <end position="12"/>
    </location>
</feature>
<evidence type="ECO:0000256" key="5">
    <source>
        <dbReference type="ARBA" id="ARBA00022741"/>
    </source>
</evidence>
<evidence type="ECO:0000259" key="14">
    <source>
        <dbReference type="PROSITE" id="PS51192"/>
    </source>
</evidence>
<feature type="compositionally biased region" description="Basic residues" evidence="13">
    <location>
        <begin position="95"/>
        <end position="106"/>
    </location>
</feature>
<dbReference type="Proteomes" id="UP000078561">
    <property type="component" value="Unassembled WGS sequence"/>
</dbReference>
<keyword evidence="18" id="KW-1185">Reference proteome</keyword>
<dbReference type="InterPro" id="IPR000330">
    <property type="entry name" value="SNF2_N"/>
</dbReference>
<evidence type="ECO:0000256" key="11">
    <source>
        <dbReference type="ARBA" id="ARBA00023163"/>
    </source>
</evidence>
<dbReference type="PROSITE" id="PS51293">
    <property type="entry name" value="SANT"/>
    <property type="match status" value="1"/>
</dbReference>
<dbReference type="PANTHER" id="PTHR45623">
    <property type="entry name" value="CHROMODOMAIN-HELICASE-DNA-BINDING PROTEIN 3-RELATED-RELATED"/>
    <property type="match status" value="1"/>
</dbReference>